<keyword evidence="1" id="KW-0678">Repressor</keyword>
<dbReference type="GO" id="GO:0045892">
    <property type="term" value="P:negative regulation of DNA-templated transcription"/>
    <property type="evidence" value="ECO:0007669"/>
    <property type="project" value="UniProtKB-ARBA"/>
</dbReference>
<dbReference type="AlphaFoldDB" id="A0A0B0IH37"/>
<evidence type="ECO:0000313" key="7">
    <source>
        <dbReference type="EMBL" id="KHF38981.1"/>
    </source>
</evidence>
<dbReference type="InterPro" id="IPR009057">
    <property type="entry name" value="Homeodomain-like_sf"/>
</dbReference>
<organism evidence="7 8">
    <name type="scientific">Halalkalibacter okhensis</name>
    <dbReference type="NCBI Taxonomy" id="333138"/>
    <lineage>
        <taxon>Bacteria</taxon>
        <taxon>Bacillati</taxon>
        <taxon>Bacillota</taxon>
        <taxon>Bacilli</taxon>
        <taxon>Bacillales</taxon>
        <taxon>Bacillaceae</taxon>
        <taxon>Halalkalibacter</taxon>
    </lineage>
</organism>
<keyword evidence="8" id="KW-1185">Reference proteome</keyword>
<feature type="domain" description="HTH tetR-type" evidence="6">
    <location>
        <begin position="2"/>
        <end position="62"/>
    </location>
</feature>
<dbReference type="InterPro" id="IPR050624">
    <property type="entry name" value="HTH-type_Tx_Regulator"/>
</dbReference>
<evidence type="ECO:0000259" key="6">
    <source>
        <dbReference type="PROSITE" id="PS50977"/>
    </source>
</evidence>
<evidence type="ECO:0000256" key="3">
    <source>
        <dbReference type="ARBA" id="ARBA00023125"/>
    </source>
</evidence>
<feature type="DNA-binding region" description="H-T-H motif" evidence="5">
    <location>
        <begin position="25"/>
        <end position="44"/>
    </location>
</feature>
<dbReference type="RefSeq" id="WP_034631612.1">
    <property type="nucleotide sequence ID" value="NZ_JRJU01000026.1"/>
</dbReference>
<proteinExistence type="predicted"/>
<evidence type="ECO:0000256" key="5">
    <source>
        <dbReference type="PROSITE-ProRule" id="PRU00335"/>
    </source>
</evidence>
<dbReference type="eggNOG" id="COG1309">
    <property type="taxonomic scope" value="Bacteria"/>
</dbReference>
<dbReference type="OrthoDB" id="9812993at2"/>
<keyword evidence="2" id="KW-0805">Transcription regulation</keyword>
<comment type="caution">
    <text evidence="7">The sequence shown here is derived from an EMBL/GenBank/DDBJ whole genome shotgun (WGS) entry which is preliminary data.</text>
</comment>
<evidence type="ECO:0000256" key="4">
    <source>
        <dbReference type="ARBA" id="ARBA00023163"/>
    </source>
</evidence>
<dbReference type="GO" id="GO:0003677">
    <property type="term" value="F:DNA binding"/>
    <property type="evidence" value="ECO:0007669"/>
    <property type="project" value="UniProtKB-UniRule"/>
</dbReference>
<dbReference type="Gene3D" id="1.10.357.10">
    <property type="entry name" value="Tetracycline Repressor, domain 2"/>
    <property type="match status" value="1"/>
</dbReference>
<gene>
    <name evidence="7" type="ORF">LQ50_18270</name>
</gene>
<evidence type="ECO:0000256" key="2">
    <source>
        <dbReference type="ARBA" id="ARBA00023015"/>
    </source>
</evidence>
<dbReference type="PANTHER" id="PTHR43479:SF22">
    <property type="entry name" value="TRANSCRIPTIONAL REGULATOR, TETR FAMILY"/>
    <property type="match status" value="1"/>
</dbReference>
<dbReference type="STRING" id="333138.LQ50_18270"/>
<reference evidence="7 8" key="1">
    <citation type="submission" date="2014-09" db="EMBL/GenBank/DDBJ databases">
        <title>Genome sequencing and annotation of Bacillus Okhensis strain Kh10-101T.</title>
        <authorList>
            <person name="Prakash J.S."/>
        </authorList>
    </citation>
    <scope>NUCLEOTIDE SEQUENCE [LARGE SCALE GENOMIC DNA]</scope>
    <source>
        <strain evidence="8">Kh10-101T</strain>
    </source>
</reference>
<keyword evidence="4" id="KW-0804">Transcription</keyword>
<dbReference type="InterPro" id="IPR001647">
    <property type="entry name" value="HTH_TetR"/>
</dbReference>
<accession>A0A0B0IH37</accession>
<keyword evidence="3 5" id="KW-0238">DNA-binding</keyword>
<dbReference type="PANTHER" id="PTHR43479">
    <property type="entry name" value="ACREF/ENVCD OPERON REPRESSOR-RELATED"/>
    <property type="match status" value="1"/>
</dbReference>
<dbReference type="SUPFAM" id="SSF46689">
    <property type="entry name" value="Homeodomain-like"/>
    <property type="match status" value="1"/>
</dbReference>
<dbReference type="PROSITE" id="PS01081">
    <property type="entry name" value="HTH_TETR_1"/>
    <property type="match status" value="1"/>
</dbReference>
<dbReference type="FunFam" id="1.10.10.60:FF:000141">
    <property type="entry name" value="TetR family transcriptional regulator"/>
    <property type="match status" value="1"/>
</dbReference>
<sequence>MNDRKQHVIKMAHQLFINKGFQATSIQDILEYSGISKGTFYNYFSSKNELLKALFKSIYKKMEKDRNELLIGQDPSDIEILIKQFELQLNTNKKNKLFTLFEEVLISSDVELKQYFKEGQLRMLRWTYQRFLEIFGEDKKPYLLDCAIMFLGILHQNMKYYAMGHDHTSIEQVVRYTVNRIEKIVYEVAVSNEQLNEPELLDKWLPDQLKSNSSFHKNLNEVVVALKKNVSEHKDQPKYLELLDFVQDEVVHPKPPRRFLIESALISLNEDPSIFNQQLLSQLEQLVTSQLQKQGNK</sequence>
<dbReference type="Pfam" id="PF00440">
    <property type="entry name" value="TetR_N"/>
    <property type="match status" value="1"/>
</dbReference>
<evidence type="ECO:0000313" key="8">
    <source>
        <dbReference type="Proteomes" id="UP000030832"/>
    </source>
</evidence>
<protein>
    <submittedName>
        <fullName evidence="7">TetR family transcriptional regulator</fullName>
    </submittedName>
</protein>
<dbReference type="Proteomes" id="UP000030832">
    <property type="component" value="Unassembled WGS sequence"/>
</dbReference>
<dbReference type="PRINTS" id="PR00455">
    <property type="entry name" value="HTHTETR"/>
</dbReference>
<evidence type="ECO:0000256" key="1">
    <source>
        <dbReference type="ARBA" id="ARBA00022491"/>
    </source>
</evidence>
<dbReference type="EMBL" id="JRJU01000026">
    <property type="protein sequence ID" value="KHF38981.1"/>
    <property type="molecule type" value="Genomic_DNA"/>
</dbReference>
<name>A0A0B0IH37_9BACI</name>
<dbReference type="InterPro" id="IPR023772">
    <property type="entry name" value="DNA-bd_HTH_TetR-type_CS"/>
</dbReference>
<dbReference type="PROSITE" id="PS50977">
    <property type="entry name" value="HTH_TETR_2"/>
    <property type="match status" value="1"/>
</dbReference>